<keyword evidence="1" id="KW-0677">Repeat</keyword>
<dbReference type="SMART" id="SM00248">
    <property type="entry name" value="ANK"/>
    <property type="match status" value="11"/>
</dbReference>
<feature type="repeat" description="ANK" evidence="2">
    <location>
        <begin position="1079"/>
        <end position="1111"/>
    </location>
</feature>
<feature type="repeat" description="ANK" evidence="2">
    <location>
        <begin position="1331"/>
        <end position="1363"/>
    </location>
</feature>
<dbReference type="Gene3D" id="3.40.50.300">
    <property type="entry name" value="P-loop containing nucleotide triphosphate hydrolases"/>
    <property type="match status" value="1"/>
</dbReference>
<evidence type="ECO:0000259" key="4">
    <source>
        <dbReference type="Pfam" id="PF17100"/>
    </source>
</evidence>
<keyword evidence="7" id="KW-1185">Reference proteome</keyword>
<feature type="repeat" description="ANK" evidence="2">
    <location>
        <begin position="1141"/>
        <end position="1173"/>
    </location>
</feature>
<dbReference type="InterPro" id="IPR027417">
    <property type="entry name" value="P-loop_NTPase"/>
</dbReference>
<dbReference type="SUPFAM" id="SSF48403">
    <property type="entry name" value="Ankyrin repeat"/>
    <property type="match status" value="3"/>
</dbReference>
<dbReference type="Pfam" id="PF12796">
    <property type="entry name" value="Ank_2"/>
    <property type="match status" value="3"/>
</dbReference>
<feature type="region of interest" description="Disordered" evidence="3">
    <location>
        <begin position="12"/>
        <end position="47"/>
    </location>
</feature>
<feature type="domain" description="NWD NACHT-NTPase N-terminal" evidence="4">
    <location>
        <begin position="65"/>
        <end position="286"/>
    </location>
</feature>
<dbReference type="InterPro" id="IPR031359">
    <property type="entry name" value="NACHT_N"/>
</dbReference>
<dbReference type="InterPro" id="IPR056884">
    <property type="entry name" value="NPHP3-like_N"/>
</dbReference>
<dbReference type="SUPFAM" id="SSF52540">
    <property type="entry name" value="P-loop containing nucleoside triphosphate hydrolases"/>
    <property type="match status" value="1"/>
</dbReference>
<evidence type="ECO:0000256" key="1">
    <source>
        <dbReference type="ARBA" id="ARBA00022737"/>
    </source>
</evidence>
<reference evidence="6 7" key="1">
    <citation type="submission" date="2016-07" db="EMBL/GenBank/DDBJ databases">
        <title>Multiple horizontal gene transfer events from other fungi enriched the ability of initially mycotrophic Trichoderma (Ascomycota) to feed on dead plant biomass.</title>
        <authorList>
            <consortium name="DOE Joint Genome Institute"/>
            <person name="Aerts A."/>
            <person name="Atanasova L."/>
            <person name="Chenthamara K."/>
            <person name="Zhang J."/>
            <person name="Grujic M."/>
            <person name="Henrissat B."/>
            <person name="Kuo A."/>
            <person name="Salamov A."/>
            <person name="Lipzen A."/>
            <person name="Labutti K."/>
            <person name="Barry K."/>
            <person name="Miao Y."/>
            <person name="Rahimi M.J."/>
            <person name="Shen Q."/>
            <person name="Grigoriev I.V."/>
            <person name="Kubicek C.P."/>
            <person name="Druzhinina I.S."/>
        </authorList>
    </citation>
    <scope>NUCLEOTIDE SEQUENCE [LARGE SCALE GENOMIC DNA]</scope>
    <source>
        <strain evidence="6 7">CBS 433.97</strain>
    </source>
</reference>
<feature type="repeat" description="ANK" evidence="2">
    <location>
        <begin position="1000"/>
        <end position="1032"/>
    </location>
</feature>
<evidence type="ECO:0000313" key="6">
    <source>
        <dbReference type="EMBL" id="PTB39362.1"/>
    </source>
</evidence>
<feature type="repeat" description="ANK" evidence="2">
    <location>
        <begin position="908"/>
        <end position="936"/>
    </location>
</feature>
<feature type="domain" description="Nephrocystin 3-like N-terminal" evidence="5">
    <location>
        <begin position="356"/>
        <end position="522"/>
    </location>
</feature>
<evidence type="ECO:0000259" key="5">
    <source>
        <dbReference type="Pfam" id="PF24883"/>
    </source>
</evidence>
<evidence type="ECO:0000256" key="2">
    <source>
        <dbReference type="PROSITE-ProRule" id="PRU00023"/>
    </source>
</evidence>
<dbReference type="Pfam" id="PF24883">
    <property type="entry name" value="NPHP3_N"/>
    <property type="match status" value="1"/>
</dbReference>
<dbReference type="STRING" id="1042311.A0A2T3Z3J1"/>
<gene>
    <name evidence="6" type="ORF">M441DRAFT_70496</name>
</gene>
<dbReference type="PROSITE" id="PS50297">
    <property type="entry name" value="ANK_REP_REGION"/>
    <property type="match status" value="5"/>
</dbReference>
<dbReference type="PANTHER" id="PTHR10039">
    <property type="entry name" value="AMELOGENIN"/>
    <property type="match status" value="1"/>
</dbReference>
<dbReference type="EMBL" id="KZ679264">
    <property type="protein sequence ID" value="PTB39362.1"/>
    <property type="molecule type" value="Genomic_DNA"/>
</dbReference>
<dbReference type="PANTHER" id="PTHR10039:SF16">
    <property type="entry name" value="GPI INOSITOL-DEACYLASE"/>
    <property type="match status" value="1"/>
</dbReference>
<dbReference type="PROSITE" id="PS50088">
    <property type="entry name" value="ANK_REPEAT"/>
    <property type="match status" value="6"/>
</dbReference>
<organism evidence="6 7">
    <name type="scientific">Trichoderma asperellum (strain ATCC 204424 / CBS 433.97 / NBRC 101777)</name>
    <dbReference type="NCBI Taxonomy" id="1042311"/>
    <lineage>
        <taxon>Eukaryota</taxon>
        <taxon>Fungi</taxon>
        <taxon>Dikarya</taxon>
        <taxon>Ascomycota</taxon>
        <taxon>Pezizomycotina</taxon>
        <taxon>Sordariomycetes</taxon>
        <taxon>Hypocreomycetidae</taxon>
        <taxon>Hypocreales</taxon>
        <taxon>Hypocreaceae</taxon>
        <taxon>Trichoderma</taxon>
    </lineage>
</organism>
<dbReference type="Pfam" id="PF17100">
    <property type="entry name" value="NACHT_N"/>
    <property type="match status" value="1"/>
</dbReference>
<accession>A0A2T3Z3J1</accession>
<dbReference type="InterPro" id="IPR036770">
    <property type="entry name" value="Ankyrin_rpt-contain_sf"/>
</dbReference>
<evidence type="ECO:0000313" key="7">
    <source>
        <dbReference type="Proteomes" id="UP000240493"/>
    </source>
</evidence>
<feature type="compositionally biased region" description="Polar residues" evidence="3">
    <location>
        <begin position="18"/>
        <end position="33"/>
    </location>
</feature>
<protein>
    <submittedName>
        <fullName evidence="6">Uncharacterized protein</fullName>
    </submittedName>
</protein>
<evidence type="ECO:0000256" key="3">
    <source>
        <dbReference type="SAM" id="MobiDB-lite"/>
    </source>
</evidence>
<dbReference type="Gene3D" id="1.25.40.20">
    <property type="entry name" value="Ankyrin repeat-containing domain"/>
    <property type="match status" value="4"/>
</dbReference>
<keyword evidence="2" id="KW-0040">ANK repeat</keyword>
<sequence length="1437" mass="160634">MGLRDELRKKFFTRNKRNSPNNDIHSQGSQEGQATIKPPNPSNEHTDFKHIEPVGLNLTDTPIHELWNLAYEKLRQEDTKLIQEYESKIQEDLTAGFSLILAPNINARERMEIVLRNKMEKIKRDAWRLKFGNSDIQFSAVLPIFSSIASRANEHISNALTVNPPASLAWGGISVLLPLLLNLSEQDKSLAKGLDYISTLIVRGRLREDLYVRRYELEGDNRQSSALDHLAYKGALEALYQKILKFQAETYCHLTQNFAHRLGLDAVKWNDWEAMIDDVRLQEDALAGLDKLWHDVQYSHDSLEAKKQHENEDVSGLRKALEEAAKDHDRKEFLSWLCQVDPSHMYNAARDRHEAGTSEWLMKNQEFLAWEKEERSLLWLHGQAGSGKSILSSSVIKHIDDKYASDPLIAVPYFYFSFTDSQKQKVDVMLASIIKQILAHRPNIPPSAQKLSEYKVSGRRPDTQTLITALKDSIFGFSAVYIIIDALDECPTLSGERKKLTKALHEILDKAPKNLHLLFTSRKESDISSAMRHHLSRFSSYELDLLAYRHIVDDDIGLFIDSILANDDYESWPASVKAEARKSLVEKADGMFQYVRCQFDTLHNLSTVAEIREALQSLPDGLSATYDRMLLSISPNFQPRVMNSLKWLAFSLKPIEVDWLSEIFTFHPEYTFPPDGTEKLFRANDVVKYFSSLVVVADRKVRLAHFSIKEYLTSTKITDGPAAAFGFTEIDAHLHVAHSCLAHHLLHADDIKDEPQFRNKPEVLYSYTSRQWAWHLEMIPSTLWPPEVVQKAVSALNARSKTLAKMISFGPWFFVDATLFLARPLCYTAWLGLPSLTMMLLSHGPGTNNFFTQEDLDMALQHAAYKGVFDMVWGLLDEGANINGEGSMVKAAEHARRKIYDDREYCFALQAAALGGHLEIVKLLINKGAEINAICKECGSALHAAAKGNHLDVMKFLVGHGADIYARSRMGGSVLASSVRDSQDQCFHFLLSEGALKQDDGETALIKAASLHRWDLCYLLLDQGASVNAFTPNRNFGSPLQAACRESWLAITETKFTEFIEFIEHLLDLGADINAQGGEAGNALQTACRLNNISLVKILLDKGADSHEGNALQLACVKCCSKDEVSLLLEHGVDIHAKGGEFGTALQAAVAYGHEWLVHELLERGADVNEQGGRYGTALQAAYSRINSKLAQDMVKLLLDHGADVHPKGGAFGSALNAAAANIGLPNSAIQQLLNLGVDINDYDPRHGTALQATLKFYYDGIEGTKLLERLKFLFERGVDANIEAGPFGFALQSAIMANHRGLGISLCENIGLVFLLENCPDININAEGGEFGSALQAAALSGQTESVKLLIQKGANVNAQGGEYKNALNAATVWGYWDIAKILLENGAEPDCYRSENLDEEWLNRMVERCGRGARERYEKIWEMKNPKLDITNEAL</sequence>
<dbReference type="InterPro" id="IPR002110">
    <property type="entry name" value="Ankyrin_rpt"/>
</dbReference>
<proteinExistence type="predicted"/>
<feature type="repeat" description="ANK" evidence="2">
    <location>
        <begin position="937"/>
        <end position="969"/>
    </location>
</feature>
<dbReference type="OrthoDB" id="194358at2759"/>
<name>A0A2T3Z3J1_TRIA4</name>
<dbReference type="Proteomes" id="UP000240493">
    <property type="component" value="Unassembled WGS sequence"/>
</dbReference>